<dbReference type="InterPro" id="IPR028082">
    <property type="entry name" value="Peripla_BP_I"/>
</dbReference>
<keyword evidence="2 3" id="KW-0732">Signal</keyword>
<evidence type="ECO:0000313" key="5">
    <source>
        <dbReference type="EMBL" id="MCW9711965.1"/>
    </source>
</evidence>
<comment type="similarity">
    <text evidence="1">Belongs to the leucine-binding protein family.</text>
</comment>
<feature type="chain" id="PRO_5045292333" evidence="3">
    <location>
        <begin position="33"/>
        <end position="584"/>
    </location>
</feature>
<dbReference type="EMBL" id="JAJNDC010000001">
    <property type="protein sequence ID" value="MCW9711965.1"/>
    <property type="molecule type" value="Genomic_DNA"/>
</dbReference>
<evidence type="ECO:0000259" key="4">
    <source>
        <dbReference type="Pfam" id="PF13458"/>
    </source>
</evidence>
<feature type="domain" description="Leucine-binding protein" evidence="4">
    <location>
        <begin position="251"/>
        <end position="577"/>
    </location>
</feature>
<dbReference type="PANTHER" id="PTHR30483:SF6">
    <property type="entry name" value="PERIPLASMIC BINDING PROTEIN OF ABC TRANSPORTER FOR NATURAL AMINO ACIDS"/>
    <property type="match status" value="1"/>
</dbReference>
<dbReference type="Gene3D" id="3.40.50.2300">
    <property type="match status" value="2"/>
</dbReference>
<organism evidence="5 6">
    <name type="scientific">Fodinibius salicampi</name>
    <dbReference type="NCBI Taxonomy" id="1920655"/>
    <lineage>
        <taxon>Bacteria</taxon>
        <taxon>Pseudomonadati</taxon>
        <taxon>Balneolota</taxon>
        <taxon>Balneolia</taxon>
        <taxon>Balneolales</taxon>
        <taxon>Balneolaceae</taxon>
        <taxon>Fodinibius</taxon>
    </lineage>
</organism>
<name>A0ABT3PVT8_9BACT</name>
<dbReference type="InterPro" id="IPR051010">
    <property type="entry name" value="BCAA_transport"/>
</dbReference>
<dbReference type="Gene3D" id="1.25.40.10">
    <property type="entry name" value="Tetratricopeptide repeat domain"/>
    <property type="match status" value="1"/>
</dbReference>
<gene>
    <name evidence="5" type="ORF">LQ318_03525</name>
</gene>
<evidence type="ECO:0000256" key="3">
    <source>
        <dbReference type="SAM" id="SignalP"/>
    </source>
</evidence>
<evidence type="ECO:0000256" key="1">
    <source>
        <dbReference type="ARBA" id="ARBA00010062"/>
    </source>
</evidence>
<sequence>MRLFKNYNYQLLPFYSILILCLTISANGTLIAQDATFDEALDHYENEEYAQAANLFDKVHNTRGLLFAGKAYFGMKDFATAESRLLQLKENTDLTPLLVEADYTLSLIYFKQKNYSDALITLYDLSEQENHPEVASQSSYFYEDLLKFLTFEQRNEIMDQADNETILFDLTSSAMGRVEYNDAKVLFAKLRNNTRDIPSSELEELSSILERKTEYQQLSDKRSLEVPDNFTYNIGVALPAYSNDTDNYRVAQGLYLGYTLAVEEFNKEQNFNTRLTYQNTGIEVDSARQALETLSTIAGVDAVIGPLYSERAQSMAKVTDKYKVPVVAPLANASAIAEESEYIYQANPTFEVHGKNMAHFAFDELELNKVAIIAQQGSLGELSARAFRDEWEELGGEVPYYFIEDLAGRGHILSKYTRYFKEERDPTVESAVSAVYAPFTGNTSSALIDLLLGQLNTNESTVTVLGSQQWANTNVSSGKIGKRPVYFTESFYTNPNNSEINSFKAKFRRRFDRPANRFAMIGYDTTTFLLKALKEAVNPAKLQEALKKQPIHRGLITNIEFKDTNINQQLMIFRLTNEGSHPIN</sequence>
<reference evidence="5 6" key="1">
    <citation type="submission" date="2021-11" db="EMBL/GenBank/DDBJ databases">
        <title>Aliifidinibius sp. nov., a new bacterium isolated from saline soil.</title>
        <authorList>
            <person name="Galisteo C."/>
            <person name="De La Haba R."/>
            <person name="Sanchez-Porro C."/>
            <person name="Ventosa A."/>
        </authorList>
    </citation>
    <scope>NUCLEOTIDE SEQUENCE [LARGE SCALE GENOMIC DNA]</scope>
    <source>
        <strain evidence="5 6">KACC 190600</strain>
    </source>
</reference>
<feature type="signal peptide" evidence="3">
    <location>
        <begin position="1"/>
        <end position="32"/>
    </location>
</feature>
<comment type="caution">
    <text evidence="5">The sequence shown here is derived from an EMBL/GenBank/DDBJ whole genome shotgun (WGS) entry which is preliminary data.</text>
</comment>
<dbReference type="SUPFAM" id="SSF48452">
    <property type="entry name" value="TPR-like"/>
    <property type="match status" value="1"/>
</dbReference>
<protein>
    <submittedName>
        <fullName evidence="5">ABC transporter substrate-binding protein</fullName>
    </submittedName>
</protein>
<proteinExistence type="inferred from homology"/>
<keyword evidence="6" id="KW-1185">Reference proteome</keyword>
<dbReference type="InterPro" id="IPR011990">
    <property type="entry name" value="TPR-like_helical_dom_sf"/>
</dbReference>
<dbReference type="PANTHER" id="PTHR30483">
    <property type="entry name" value="LEUCINE-SPECIFIC-BINDING PROTEIN"/>
    <property type="match status" value="1"/>
</dbReference>
<evidence type="ECO:0000313" key="6">
    <source>
        <dbReference type="Proteomes" id="UP001207337"/>
    </source>
</evidence>
<evidence type="ECO:0000256" key="2">
    <source>
        <dbReference type="ARBA" id="ARBA00022729"/>
    </source>
</evidence>
<dbReference type="Pfam" id="PF13458">
    <property type="entry name" value="Peripla_BP_6"/>
    <property type="match status" value="1"/>
</dbReference>
<dbReference type="Proteomes" id="UP001207337">
    <property type="component" value="Unassembled WGS sequence"/>
</dbReference>
<dbReference type="SUPFAM" id="SSF53822">
    <property type="entry name" value="Periplasmic binding protein-like I"/>
    <property type="match status" value="1"/>
</dbReference>
<dbReference type="RefSeq" id="WP_265787572.1">
    <property type="nucleotide sequence ID" value="NZ_BAABRS010000001.1"/>
</dbReference>
<dbReference type="InterPro" id="IPR028081">
    <property type="entry name" value="Leu-bd"/>
</dbReference>
<accession>A0ABT3PVT8</accession>